<name>A0ABR2X359_9FUNG</name>
<evidence type="ECO:0000256" key="2">
    <source>
        <dbReference type="PROSITE-ProRule" id="PRU00376"/>
    </source>
</evidence>
<dbReference type="Pfam" id="PF03366">
    <property type="entry name" value="YEATS"/>
    <property type="match status" value="1"/>
</dbReference>
<organism evidence="5 6">
    <name type="scientific">Basidiobolus ranarum</name>
    <dbReference type="NCBI Taxonomy" id="34480"/>
    <lineage>
        <taxon>Eukaryota</taxon>
        <taxon>Fungi</taxon>
        <taxon>Fungi incertae sedis</taxon>
        <taxon>Zoopagomycota</taxon>
        <taxon>Entomophthoromycotina</taxon>
        <taxon>Basidiobolomycetes</taxon>
        <taxon>Basidiobolales</taxon>
        <taxon>Basidiobolaceae</taxon>
        <taxon>Basidiobolus</taxon>
    </lineage>
</organism>
<feature type="compositionally biased region" description="Basic residues" evidence="3">
    <location>
        <begin position="152"/>
        <end position="168"/>
    </location>
</feature>
<comment type="caution">
    <text evidence="5">The sequence shown here is derived from an EMBL/GenBank/DDBJ whole genome shotgun (WGS) entry which is preliminary data.</text>
</comment>
<dbReference type="PANTHER" id="PTHR23195">
    <property type="entry name" value="YEATS DOMAIN"/>
    <property type="match status" value="1"/>
</dbReference>
<evidence type="ECO:0000313" key="6">
    <source>
        <dbReference type="Proteomes" id="UP001479436"/>
    </source>
</evidence>
<gene>
    <name evidence="5" type="primary">tfg3_1</name>
    <name evidence="5" type="ORF">K7432_001544</name>
</gene>
<dbReference type="Gene3D" id="2.60.40.1970">
    <property type="entry name" value="YEATS domain"/>
    <property type="match status" value="1"/>
</dbReference>
<dbReference type="PROSITE" id="PS51037">
    <property type="entry name" value="YEATS"/>
    <property type="match status" value="1"/>
</dbReference>
<protein>
    <submittedName>
        <fullName evidence="5">Transcription factor TFIIF complex subunit Tfg3</fullName>
    </submittedName>
</protein>
<evidence type="ECO:0000256" key="1">
    <source>
        <dbReference type="ARBA" id="ARBA00023242"/>
    </source>
</evidence>
<evidence type="ECO:0000259" key="4">
    <source>
        <dbReference type="PROSITE" id="PS51037"/>
    </source>
</evidence>
<reference evidence="5 6" key="1">
    <citation type="submission" date="2023-04" db="EMBL/GenBank/DDBJ databases">
        <title>Genome of Basidiobolus ranarum AG-B5.</title>
        <authorList>
            <person name="Stajich J.E."/>
            <person name="Carter-House D."/>
            <person name="Gryganskyi A."/>
        </authorList>
    </citation>
    <scope>NUCLEOTIDE SEQUENCE [LARGE SCALE GENOMIC DNA]</scope>
    <source>
        <strain evidence="5 6">AG-B5</strain>
    </source>
</reference>
<dbReference type="Proteomes" id="UP001479436">
    <property type="component" value="Unassembled WGS sequence"/>
</dbReference>
<feature type="region of interest" description="Disordered" evidence="3">
    <location>
        <begin position="129"/>
        <end position="183"/>
    </location>
</feature>
<accession>A0ABR2X359</accession>
<comment type="subcellular location">
    <subcellularLocation>
        <location evidence="2">Nucleus</location>
    </subcellularLocation>
</comment>
<evidence type="ECO:0000256" key="3">
    <source>
        <dbReference type="SAM" id="MobiDB-lite"/>
    </source>
</evidence>
<dbReference type="EMBL" id="JASJQH010000035">
    <property type="protein sequence ID" value="KAK9768097.1"/>
    <property type="molecule type" value="Genomic_DNA"/>
</dbReference>
<proteinExistence type="predicted"/>
<sequence length="264" mass="30125">MKVNTITKKVQLVTEHEIMKSAKPVSGHPIRKWKLSVYGLDENNERCTMEYVEKVEYILHPSFTNPKRVTSKPPYSLQEKGWGEFDMQVILHFVDKTTYPLEHDLNFRSTHYEVPHVVTFSNPKGALLKALDGGKESGGEEVSTPEKTPSVKGKRNPTPKEKSSRKKPKPESDMVVPSLSSISPEKEEKTELINCELLAEKLYKLSGSDILDVVNFVKERKNKNTYVNEEVEGEFHFDLYTLTDTSLKDLNELVDSKLKAVETR</sequence>
<evidence type="ECO:0000313" key="5">
    <source>
        <dbReference type="EMBL" id="KAK9768097.1"/>
    </source>
</evidence>
<dbReference type="InterPro" id="IPR005033">
    <property type="entry name" value="YEATS"/>
</dbReference>
<dbReference type="InterPro" id="IPR038336">
    <property type="entry name" value="NET_sf"/>
</dbReference>
<dbReference type="InterPro" id="IPR055129">
    <property type="entry name" value="YEATS_dom"/>
</dbReference>
<keyword evidence="6" id="KW-1185">Reference proteome</keyword>
<dbReference type="Gene3D" id="1.20.1270.220">
    <property type="match status" value="1"/>
</dbReference>
<keyword evidence="1 2" id="KW-0539">Nucleus</keyword>
<dbReference type="CDD" id="cd16905">
    <property type="entry name" value="YEATS_Taf14_like"/>
    <property type="match status" value="1"/>
</dbReference>
<feature type="domain" description="YEATS" evidence="4">
    <location>
        <begin position="1"/>
        <end position="134"/>
    </location>
</feature>
<dbReference type="InterPro" id="IPR038704">
    <property type="entry name" value="YEAST_sf"/>
</dbReference>